<reference evidence="1" key="2">
    <citation type="submission" date="2015-03" db="UniProtKB">
        <authorList>
            <consortium name="EnsemblPlants"/>
        </authorList>
    </citation>
    <scope>IDENTIFICATION</scope>
</reference>
<keyword evidence="2" id="KW-1185">Reference proteome</keyword>
<dbReference type="OMA" id="EMMSEIM"/>
<dbReference type="AlphaFoldDB" id="A0A0D3CFB2"/>
<name>A0A0D3CFB2_BRAOL</name>
<evidence type="ECO:0000313" key="2">
    <source>
        <dbReference type="Proteomes" id="UP000032141"/>
    </source>
</evidence>
<dbReference type="EnsemblPlants" id="Bo5g069440.1">
    <property type="protein sequence ID" value="Bo5g069440.1"/>
    <property type="gene ID" value="Bo5g069440"/>
</dbReference>
<proteinExistence type="predicted"/>
<sequence>MAGDVSKRKEAPTVKLNKLRMEEMMSEIMRRMKKSDLLQKKHADDFFGNVYQVQKDANIKRSKILSFYGKNDHDGYLEWEQKMELVFDGQNYSERKKAEDNQDRQKRRQDLAMIIITQESLSHISKEGQTHVLSQESVSHCVLRRNQLSKS</sequence>
<evidence type="ECO:0008006" key="3">
    <source>
        <dbReference type="Google" id="ProtNLM"/>
    </source>
</evidence>
<protein>
    <recommendedName>
        <fullName evidence="3">Retrotransposon gag domain-containing protein</fullName>
    </recommendedName>
</protein>
<organism evidence="1 2">
    <name type="scientific">Brassica oleracea var. oleracea</name>
    <dbReference type="NCBI Taxonomy" id="109376"/>
    <lineage>
        <taxon>Eukaryota</taxon>
        <taxon>Viridiplantae</taxon>
        <taxon>Streptophyta</taxon>
        <taxon>Embryophyta</taxon>
        <taxon>Tracheophyta</taxon>
        <taxon>Spermatophyta</taxon>
        <taxon>Magnoliopsida</taxon>
        <taxon>eudicotyledons</taxon>
        <taxon>Gunneridae</taxon>
        <taxon>Pentapetalae</taxon>
        <taxon>rosids</taxon>
        <taxon>malvids</taxon>
        <taxon>Brassicales</taxon>
        <taxon>Brassicaceae</taxon>
        <taxon>Brassiceae</taxon>
        <taxon>Brassica</taxon>
    </lineage>
</organism>
<accession>A0A0D3CFB2</accession>
<evidence type="ECO:0000313" key="1">
    <source>
        <dbReference type="EnsemblPlants" id="Bo5g069440.1"/>
    </source>
</evidence>
<reference evidence="1 2" key="1">
    <citation type="journal article" date="2014" name="Genome Biol.">
        <title>Transcriptome and methylome profiling reveals relics of genome dominance in the mesopolyploid Brassica oleracea.</title>
        <authorList>
            <person name="Parkin I.A."/>
            <person name="Koh C."/>
            <person name="Tang H."/>
            <person name="Robinson S.J."/>
            <person name="Kagale S."/>
            <person name="Clarke W.E."/>
            <person name="Town C.D."/>
            <person name="Nixon J."/>
            <person name="Krishnakumar V."/>
            <person name="Bidwell S.L."/>
            <person name="Denoeud F."/>
            <person name="Belcram H."/>
            <person name="Links M.G."/>
            <person name="Just J."/>
            <person name="Clarke C."/>
            <person name="Bender T."/>
            <person name="Huebert T."/>
            <person name="Mason A.S."/>
            <person name="Pires J.C."/>
            <person name="Barker G."/>
            <person name="Moore J."/>
            <person name="Walley P.G."/>
            <person name="Manoli S."/>
            <person name="Batley J."/>
            <person name="Edwards D."/>
            <person name="Nelson M.N."/>
            <person name="Wang X."/>
            <person name="Paterson A.H."/>
            <person name="King G."/>
            <person name="Bancroft I."/>
            <person name="Chalhoub B."/>
            <person name="Sharpe A.G."/>
        </authorList>
    </citation>
    <scope>NUCLEOTIDE SEQUENCE</scope>
    <source>
        <strain evidence="1 2">cv. TO1000</strain>
    </source>
</reference>
<dbReference type="Proteomes" id="UP000032141">
    <property type="component" value="Chromosome C5"/>
</dbReference>
<dbReference type="Gramene" id="Bo5g069440.1">
    <property type="protein sequence ID" value="Bo5g069440.1"/>
    <property type="gene ID" value="Bo5g069440"/>
</dbReference>
<dbReference type="HOGENOM" id="CLU_1734016_0_0_1"/>